<reference evidence="12 13" key="1">
    <citation type="submission" date="2021-08" db="EMBL/GenBank/DDBJ databases">
        <title>Draft Genome Sequence of Phanerochaete sordida strain YK-624.</title>
        <authorList>
            <person name="Mori T."/>
            <person name="Dohra H."/>
            <person name="Suzuki T."/>
            <person name="Kawagishi H."/>
            <person name="Hirai H."/>
        </authorList>
    </citation>
    <scope>NUCLEOTIDE SEQUENCE [LARGE SCALE GENOMIC DNA]</scope>
    <source>
        <strain evidence="12 13">YK-624</strain>
    </source>
</reference>
<comment type="caution">
    <text evidence="12">The sequence shown here is derived from an EMBL/GenBank/DDBJ whole genome shotgun (WGS) entry which is preliminary data.</text>
</comment>
<feature type="compositionally biased region" description="Low complexity" evidence="10">
    <location>
        <begin position="1572"/>
        <end position="1586"/>
    </location>
</feature>
<feature type="compositionally biased region" description="Pro residues" evidence="10">
    <location>
        <begin position="2024"/>
        <end position="2033"/>
    </location>
</feature>
<feature type="compositionally biased region" description="Basic and acidic residues" evidence="10">
    <location>
        <begin position="797"/>
        <end position="814"/>
    </location>
</feature>
<dbReference type="PANTHER" id="PTHR31169">
    <property type="entry name" value="OS05G0300700 PROTEIN"/>
    <property type="match status" value="1"/>
</dbReference>
<keyword evidence="13" id="KW-1185">Reference proteome</keyword>
<feature type="region of interest" description="Disordered" evidence="10">
    <location>
        <begin position="1981"/>
        <end position="2050"/>
    </location>
</feature>
<accession>A0A9P3LCZ6</accession>
<evidence type="ECO:0000313" key="13">
    <source>
        <dbReference type="Proteomes" id="UP000703269"/>
    </source>
</evidence>
<comment type="subcellular location">
    <subcellularLocation>
        <location evidence="2">Cytoplasm</location>
    </subcellularLocation>
    <subcellularLocation>
        <location evidence="1">Nucleus</location>
    </subcellularLocation>
</comment>
<feature type="region of interest" description="Disordered" evidence="10">
    <location>
        <begin position="215"/>
        <end position="261"/>
    </location>
</feature>
<feature type="compositionally biased region" description="Basic and acidic residues" evidence="10">
    <location>
        <begin position="989"/>
        <end position="1000"/>
    </location>
</feature>
<feature type="region of interest" description="Disordered" evidence="10">
    <location>
        <begin position="1660"/>
        <end position="1704"/>
    </location>
</feature>
<dbReference type="Proteomes" id="UP000703269">
    <property type="component" value="Unassembled WGS sequence"/>
</dbReference>
<evidence type="ECO:0000256" key="2">
    <source>
        <dbReference type="ARBA" id="ARBA00004496"/>
    </source>
</evidence>
<feature type="compositionally biased region" description="Pro residues" evidence="10">
    <location>
        <begin position="1601"/>
        <end position="1613"/>
    </location>
</feature>
<keyword evidence="8" id="KW-0804">Transcription</keyword>
<feature type="compositionally biased region" description="Pro residues" evidence="10">
    <location>
        <begin position="20"/>
        <end position="39"/>
    </location>
</feature>
<feature type="compositionally biased region" description="Polar residues" evidence="10">
    <location>
        <begin position="62"/>
        <end position="75"/>
    </location>
</feature>
<feature type="compositionally biased region" description="Basic and acidic residues" evidence="10">
    <location>
        <begin position="857"/>
        <end position="871"/>
    </location>
</feature>
<feature type="region of interest" description="Disordered" evidence="10">
    <location>
        <begin position="361"/>
        <end position="409"/>
    </location>
</feature>
<feature type="compositionally biased region" description="Low complexity" evidence="10">
    <location>
        <begin position="518"/>
        <end position="543"/>
    </location>
</feature>
<feature type="region of interest" description="Disordered" evidence="10">
    <location>
        <begin position="1300"/>
        <end position="1437"/>
    </location>
</feature>
<dbReference type="EMBL" id="BPQB01000012">
    <property type="protein sequence ID" value="GJE89382.1"/>
    <property type="molecule type" value="Genomic_DNA"/>
</dbReference>
<feature type="compositionally biased region" description="Polar residues" evidence="10">
    <location>
        <begin position="106"/>
        <end position="136"/>
    </location>
</feature>
<evidence type="ECO:0000256" key="4">
    <source>
        <dbReference type="ARBA" id="ARBA00022499"/>
    </source>
</evidence>
<feature type="compositionally biased region" description="Basic and acidic residues" evidence="10">
    <location>
        <begin position="1070"/>
        <end position="1079"/>
    </location>
</feature>
<feature type="region of interest" description="Disordered" evidence="10">
    <location>
        <begin position="628"/>
        <end position="774"/>
    </location>
</feature>
<dbReference type="InterPro" id="IPR040221">
    <property type="entry name" value="CDCA7/CDA7L"/>
</dbReference>
<keyword evidence="7" id="KW-0805">Transcription regulation</keyword>
<dbReference type="GO" id="GO:0005634">
    <property type="term" value="C:nucleus"/>
    <property type="evidence" value="ECO:0007669"/>
    <property type="project" value="UniProtKB-SubCell"/>
</dbReference>
<dbReference type="GO" id="GO:0006355">
    <property type="term" value="P:regulation of DNA-templated transcription"/>
    <property type="evidence" value="ECO:0007669"/>
    <property type="project" value="InterPro"/>
</dbReference>
<proteinExistence type="predicted"/>
<name>A0A9P3LCZ6_9APHY</name>
<feature type="compositionally biased region" description="Acidic residues" evidence="10">
    <location>
        <begin position="629"/>
        <end position="648"/>
    </location>
</feature>
<organism evidence="12 13">
    <name type="scientific">Phanerochaete sordida</name>
    <dbReference type="NCBI Taxonomy" id="48140"/>
    <lineage>
        <taxon>Eukaryota</taxon>
        <taxon>Fungi</taxon>
        <taxon>Dikarya</taxon>
        <taxon>Basidiomycota</taxon>
        <taxon>Agaricomycotina</taxon>
        <taxon>Agaricomycetes</taxon>
        <taxon>Polyporales</taxon>
        <taxon>Phanerochaetaceae</taxon>
        <taxon>Phanerochaete</taxon>
    </lineage>
</organism>
<feature type="compositionally biased region" description="Low complexity" evidence="10">
    <location>
        <begin position="729"/>
        <end position="768"/>
    </location>
</feature>
<evidence type="ECO:0000256" key="3">
    <source>
        <dbReference type="ARBA" id="ARBA00022490"/>
    </source>
</evidence>
<feature type="region of interest" description="Disordered" evidence="10">
    <location>
        <begin position="1559"/>
        <end position="1615"/>
    </location>
</feature>
<evidence type="ECO:0000256" key="6">
    <source>
        <dbReference type="ARBA" id="ARBA00022843"/>
    </source>
</evidence>
<feature type="compositionally biased region" description="Basic and acidic residues" evidence="10">
    <location>
        <begin position="1418"/>
        <end position="1437"/>
    </location>
</feature>
<gene>
    <name evidence="12" type="ORF">PsYK624_054820</name>
</gene>
<feature type="compositionally biased region" description="Polar residues" evidence="10">
    <location>
        <begin position="163"/>
        <end position="187"/>
    </location>
</feature>
<keyword evidence="3" id="KW-0963">Cytoplasm</keyword>
<evidence type="ECO:0000313" key="12">
    <source>
        <dbReference type="EMBL" id="GJE89382.1"/>
    </source>
</evidence>
<evidence type="ECO:0000256" key="8">
    <source>
        <dbReference type="ARBA" id="ARBA00023163"/>
    </source>
</evidence>
<dbReference type="PANTHER" id="PTHR31169:SF8">
    <property type="entry name" value="ZINC-FINGER DOMAIN OF MONOAMINE-OXIDASE A REPRESSOR R1 PROTEIN"/>
    <property type="match status" value="1"/>
</dbReference>
<sequence length="2050" mass="215031">MPAPSYSALANWDGRLSQPHSPPSRPPSQPSLMPPPPQLPSNTARAAASSPQPRTAPPAASSLPNATSQPLASTSRARESAVDASGSRTASQSPAASTSWTWSAQIESPTRQAQFDSTRIPWSSGDTGVDATSLSSALGHGILSMHGTPVSSPSTTRRMHAPPNTQSSSGTARIPPSRTTGKATTPVPSKEVLVDEIRRHRETLNFIDRELANRKRVEEQHSAPGIQRSTHATSAEGSPQRIRAPSQTSLRSHRSSEDDDDAVQRMLLASHPSSPALNKQIFDAHSEPLQDFGTAPPPERPFALQPVILSKAHVPPSSTVPTPAGLLSTNSTIAGARVPIPAPTSALEDVFGELLYPSSASEHADGDVQASTTTLSEKSEARPGPSTESVAAPETQKTDPSKNATTSWDEWARSVTAKNAVHIDTDASTQAELPVPEPAASSEPDDAPQLPEQRKKTPLFLPSTSESRDASAPPHTPSPAQDDGPGPRATERARSPSVEVVETSVRSASSGESTLVEGGAPQAAPRRAPAPVAGPSTAAAAGTSRRRVQPASPPISIASSASPPPAPRPRGRPPKPKLAPQPAPTSRAKPTPKSRQQHRPKPPPQRAYVALWPLERARRKMYHALADVDVCEEEEESEDDVDEEEEESAHEPARPAPLSPTVSDFTRSPPPALQHPPAAPAHSPRVVPSSVSPPTRPTRAALDAPLAPLSPLSPSPALVRPGVGRRRSVSPTPRAGPSSSRALPSGASSSLRADPSLRSGPSRPARARSPAEDGWAASLSAAYNRANGVEDGAVEPAQDRASPEVDGRATREVEGGGAGSRVKKRKRVRELSVESDDAPLSLGRGLPKPRKRRRKSTGLEEHADVLLRGHENAAGAPSPPSGPSTSHPRAHSPPAAPPSTAAADAADAYDDADDAPAEWLVLEGLGGDAFDPLSDGAQTWALAVDTDFDGYVRAQEDLFCARASSWLPACLRFVFGELGVDVLGGEGGAGEREGELEERSVGGGAGGEETVEEEEFGEEDAVEEDAAVKDIEKPSGDVPDEDVDMDRPPTTPPHLPTAAVPASTSTVAMEEARETRQEKTPTPSPPQVVRQPAVQVPPRPQDDQAARQPHAASAPSQLQAHLTSSQPQTDVPSTLPADRPASPVDEVPGASAHQPAIPIHEVSVASAQQPVVPSEVPHPAFPVFPPEQETQASQMFSYGYHQTQLHSALRSDALRGQDAFLGMIQPGHDDRMDLETHDMYSGYPVEDGLLATHAQWMDAAQAIPQAFLSMPQDAFADNNMEVDHPDAAIDPSAGINPQLLAHGGIGTIDPSLLGGPATPPRAHSPTPTPTPPSGSAKRARATADDDEWGPSPKSGPKPKARRGVGPTGAAGKAKGKGRAADVGYRARQAQDGEREPGSYWAAGEPDAKRKRRPSTRVVEARARTSEGEEEGEVRAPVEVQGEKHRWTRAEIMQQAAQVPYCHQCRGKNGYEKMSCGVVREDLTKCGLKYCEKCIRLRYPDIEFNSYAISFKCPRCTNTCNCTVCCRKRGEEYVPSEGHKLGILPSALYMQALQAEAAALKAQPKTGAHSSRRSASTAAPPAPSVVAEQHSAPTTRKKPGPKPKPALQKPPKPPTQEELELAAMMALPQGAVWGTIYGLNMDRIGIGIVAEGATQKVVVARSPGPDGGMPPSTFPRAGSRTTEDSEDSEVDELLPTTPEDVRPSAAPSIRAISGTPAAGTSVRGGSVTSSAALSKAVRHFIGKPQNGWKPLPPAKDSGRGLVRYRGVPHVHAYVGVKPVDRPQAQVVDARSDASAEEDDDPFGCMSGSLTPQHSDDEGAHHASDAAQSPTTHPPPGGQDPADLGFILARALHVARGASQGPMNALSALLAVPNGVPTPADSPFSPSNRPGGAPAFGADAALQDEFEPPGLSWYADAVVADAPPAVPPTFSSPMLTSPFPAPEAPSTTLDISSLLLHLSAAKAAPSPADLPVVRPGAGEDVTAHNFTAAGTGPREADQRLHEDDPQAIPTELISDIPVPPSTSSLPPAPPAPPAPSTHTVEYHEPSSSSVYP</sequence>
<feature type="compositionally biased region" description="Polar residues" evidence="10">
    <location>
        <begin position="227"/>
        <end position="237"/>
    </location>
</feature>
<feature type="compositionally biased region" description="Pro residues" evidence="10">
    <location>
        <begin position="668"/>
        <end position="679"/>
    </location>
</feature>
<evidence type="ECO:0000256" key="1">
    <source>
        <dbReference type="ARBA" id="ARBA00004123"/>
    </source>
</evidence>
<evidence type="ECO:0000256" key="5">
    <source>
        <dbReference type="ARBA" id="ARBA00022553"/>
    </source>
</evidence>
<feature type="compositionally biased region" description="Acidic residues" evidence="10">
    <location>
        <begin position="1009"/>
        <end position="1025"/>
    </location>
</feature>
<feature type="domain" description="Zinc-finger" evidence="11">
    <location>
        <begin position="1458"/>
        <end position="1531"/>
    </location>
</feature>
<evidence type="ECO:0000259" key="11">
    <source>
        <dbReference type="Pfam" id="PF10497"/>
    </source>
</evidence>
<feature type="region of interest" description="Disordered" evidence="10">
    <location>
        <begin position="422"/>
        <end position="609"/>
    </location>
</feature>
<evidence type="ECO:0000256" key="9">
    <source>
        <dbReference type="ARBA" id="ARBA00023242"/>
    </source>
</evidence>
<evidence type="ECO:0000256" key="7">
    <source>
        <dbReference type="ARBA" id="ARBA00023015"/>
    </source>
</evidence>
<dbReference type="Pfam" id="PF10497">
    <property type="entry name" value="zf-4CXXC_R1"/>
    <property type="match status" value="1"/>
</dbReference>
<feature type="compositionally biased region" description="Basic and acidic residues" evidence="10">
    <location>
        <begin position="1026"/>
        <end position="1035"/>
    </location>
</feature>
<evidence type="ECO:0000256" key="10">
    <source>
        <dbReference type="SAM" id="MobiDB-lite"/>
    </source>
</evidence>
<keyword evidence="4" id="KW-1017">Isopeptide bond</keyword>
<feature type="compositionally biased region" description="Low complexity" evidence="10">
    <location>
        <begin position="680"/>
        <end position="722"/>
    </location>
</feature>
<keyword evidence="6" id="KW-0832">Ubl conjugation</keyword>
<feature type="compositionally biased region" description="Polar residues" evidence="10">
    <location>
        <begin position="1114"/>
        <end position="1132"/>
    </location>
</feature>
<feature type="region of interest" description="Disordered" evidence="10">
    <location>
        <begin position="1"/>
        <end position="194"/>
    </location>
</feature>
<feature type="compositionally biased region" description="Low complexity" evidence="10">
    <location>
        <begin position="1056"/>
        <end position="1068"/>
    </location>
</feature>
<keyword evidence="9" id="KW-0539">Nucleus</keyword>
<feature type="region of interest" description="Disordered" evidence="10">
    <location>
        <begin position="1782"/>
        <end position="1841"/>
    </location>
</feature>
<dbReference type="InterPro" id="IPR018866">
    <property type="entry name" value="Znf-4CXXC_R1"/>
</dbReference>
<keyword evidence="5" id="KW-0597">Phosphoprotein</keyword>
<feature type="compositionally biased region" description="Low complexity" evidence="10">
    <location>
        <begin position="1087"/>
        <end position="1096"/>
    </location>
</feature>
<feature type="region of interest" description="Disordered" evidence="10">
    <location>
        <begin position="985"/>
        <end position="1152"/>
    </location>
</feature>
<feature type="compositionally biased region" description="Low complexity" evidence="10">
    <location>
        <begin position="87"/>
        <end position="105"/>
    </location>
</feature>
<feature type="compositionally biased region" description="Basic and acidic residues" evidence="10">
    <location>
        <begin position="1992"/>
        <end position="2002"/>
    </location>
</feature>
<feature type="compositionally biased region" description="Basic residues" evidence="10">
    <location>
        <begin position="590"/>
        <end position="601"/>
    </location>
</feature>
<feature type="compositionally biased region" description="Polar residues" evidence="10">
    <location>
        <begin position="504"/>
        <end position="513"/>
    </location>
</feature>
<feature type="region of interest" description="Disordered" evidence="10">
    <location>
        <begin position="787"/>
        <end position="908"/>
    </location>
</feature>
<protein>
    <recommendedName>
        <fullName evidence="11">Zinc-finger domain-containing protein</fullName>
    </recommendedName>
</protein>
<dbReference type="GO" id="GO:0005737">
    <property type="term" value="C:cytoplasm"/>
    <property type="evidence" value="ECO:0007669"/>
    <property type="project" value="UniProtKB-SubCell"/>
</dbReference>
<feature type="compositionally biased region" description="Basic and acidic residues" evidence="10">
    <location>
        <begin position="1812"/>
        <end position="1822"/>
    </location>
</feature>
<dbReference type="OrthoDB" id="2758530at2759"/>
<feature type="compositionally biased region" description="Basic residues" evidence="10">
    <location>
        <begin position="847"/>
        <end position="856"/>
    </location>
</feature>